<protein>
    <submittedName>
        <fullName evidence="2">Protein N-acetyltransferase, RimJ/RimL family</fullName>
    </submittedName>
</protein>
<accession>A0A1I5AL83</accession>
<evidence type="ECO:0000259" key="1">
    <source>
        <dbReference type="PROSITE" id="PS51186"/>
    </source>
</evidence>
<gene>
    <name evidence="2" type="ORF">SAMN05421738_11743</name>
</gene>
<dbReference type="InterPro" id="IPR000182">
    <property type="entry name" value="GNAT_dom"/>
</dbReference>
<feature type="domain" description="N-acetyltransferase" evidence="1">
    <location>
        <begin position="11"/>
        <end position="165"/>
    </location>
</feature>
<keyword evidence="2" id="KW-0808">Transferase</keyword>
<dbReference type="PROSITE" id="PS51186">
    <property type="entry name" value="GNAT"/>
    <property type="match status" value="1"/>
</dbReference>
<dbReference type="PANTHER" id="PTHR43792:SF1">
    <property type="entry name" value="N-ACETYLTRANSFERASE DOMAIN-CONTAINING PROTEIN"/>
    <property type="match status" value="1"/>
</dbReference>
<reference evidence="3" key="1">
    <citation type="submission" date="2016-10" db="EMBL/GenBank/DDBJ databases">
        <authorList>
            <person name="Varghese N."/>
            <person name="Submissions S."/>
        </authorList>
    </citation>
    <scope>NUCLEOTIDE SEQUENCE [LARGE SCALE GENOMIC DNA]</scope>
    <source>
        <strain evidence="3">XJ109</strain>
    </source>
</reference>
<dbReference type="GO" id="GO:0016747">
    <property type="term" value="F:acyltransferase activity, transferring groups other than amino-acyl groups"/>
    <property type="evidence" value="ECO:0007669"/>
    <property type="project" value="InterPro"/>
</dbReference>
<dbReference type="Gene3D" id="3.40.630.30">
    <property type="match status" value="1"/>
</dbReference>
<dbReference type="PANTHER" id="PTHR43792">
    <property type="entry name" value="GNAT FAMILY, PUTATIVE (AFU_ORTHOLOGUE AFUA_3G00765)-RELATED-RELATED"/>
    <property type="match status" value="1"/>
</dbReference>
<dbReference type="InterPro" id="IPR051531">
    <property type="entry name" value="N-acetyltransferase"/>
</dbReference>
<dbReference type="STRING" id="684065.SAMN05421738_11743"/>
<evidence type="ECO:0000313" key="3">
    <source>
        <dbReference type="Proteomes" id="UP000199149"/>
    </source>
</evidence>
<sequence length="165" mass="19319">MHHLKFETERLIIEPMTKEDTDFIYQLVNTEGWLKNIGDRKVNTKEDATAYIKKIVNNSNYTYLVFKQKENQQPLGLVTLIKRDYLEDYDIGFAILPEFEKKGFAYEASKKLMEIIETENICTKVFAITLPENTPSILLIKKLGLTYVNEIHEDNETLSVYQKVF</sequence>
<keyword evidence="3" id="KW-1185">Reference proteome</keyword>
<dbReference type="Pfam" id="PF13302">
    <property type="entry name" value="Acetyltransf_3"/>
    <property type="match status" value="1"/>
</dbReference>
<dbReference type="InterPro" id="IPR016181">
    <property type="entry name" value="Acyl_CoA_acyltransferase"/>
</dbReference>
<dbReference type="AlphaFoldDB" id="A0A1I5AL83"/>
<dbReference type="SUPFAM" id="SSF55729">
    <property type="entry name" value="Acyl-CoA N-acyltransferases (Nat)"/>
    <property type="match status" value="1"/>
</dbReference>
<dbReference type="OrthoDB" id="9798081at2"/>
<organism evidence="2 3">
    <name type="scientific">Algoriella xinjiangensis</name>
    <dbReference type="NCBI Taxonomy" id="684065"/>
    <lineage>
        <taxon>Bacteria</taxon>
        <taxon>Pseudomonadati</taxon>
        <taxon>Bacteroidota</taxon>
        <taxon>Flavobacteriia</taxon>
        <taxon>Flavobacteriales</taxon>
        <taxon>Weeksellaceae</taxon>
        <taxon>Algoriella</taxon>
    </lineage>
</organism>
<dbReference type="RefSeq" id="WP_092910061.1">
    <property type="nucleotide sequence ID" value="NZ_FOUZ01000017.1"/>
</dbReference>
<dbReference type="EMBL" id="FOUZ01000017">
    <property type="protein sequence ID" value="SFN63168.1"/>
    <property type="molecule type" value="Genomic_DNA"/>
</dbReference>
<dbReference type="Proteomes" id="UP000199149">
    <property type="component" value="Unassembled WGS sequence"/>
</dbReference>
<evidence type="ECO:0000313" key="2">
    <source>
        <dbReference type="EMBL" id="SFN63168.1"/>
    </source>
</evidence>
<proteinExistence type="predicted"/>
<name>A0A1I5AL83_9FLAO</name>